<keyword evidence="4" id="KW-1015">Disulfide bond</keyword>
<dbReference type="InterPro" id="IPR013783">
    <property type="entry name" value="Ig-like_fold"/>
</dbReference>
<dbReference type="InterPro" id="IPR052385">
    <property type="entry name" value="Obscurin/Obscurin-like_Reg"/>
</dbReference>
<dbReference type="OrthoDB" id="10072266at2759"/>
<dbReference type="Proteomes" id="UP000526942">
    <property type="component" value="Unassembled WGS sequence"/>
</dbReference>
<comment type="subcellular location">
    <subcellularLocation>
        <location evidence="1">Cytoplasm</location>
    </subcellularLocation>
</comment>
<evidence type="ECO:0000256" key="3">
    <source>
        <dbReference type="ARBA" id="ARBA00022553"/>
    </source>
</evidence>
<keyword evidence="2" id="KW-0963">Cytoplasm</keyword>
<dbReference type="InterPro" id="IPR036179">
    <property type="entry name" value="Ig-like_dom_sf"/>
</dbReference>
<dbReference type="InterPro" id="IPR007110">
    <property type="entry name" value="Ig-like_dom"/>
</dbReference>
<feature type="non-terminal residue" evidence="6">
    <location>
        <position position="1"/>
    </location>
</feature>
<dbReference type="InterPro" id="IPR013098">
    <property type="entry name" value="Ig_I-set"/>
</dbReference>
<dbReference type="Pfam" id="PF07679">
    <property type="entry name" value="I-set"/>
    <property type="match status" value="1"/>
</dbReference>
<organism evidence="6 7">
    <name type="scientific">Corythaixoides concolor</name>
    <name type="common">Grey go-away-bird</name>
    <dbReference type="NCBI Taxonomy" id="103956"/>
    <lineage>
        <taxon>Eukaryota</taxon>
        <taxon>Metazoa</taxon>
        <taxon>Chordata</taxon>
        <taxon>Craniata</taxon>
        <taxon>Vertebrata</taxon>
        <taxon>Euteleostomi</taxon>
        <taxon>Archelosauria</taxon>
        <taxon>Archosauria</taxon>
        <taxon>Dinosauria</taxon>
        <taxon>Saurischia</taxon>
        <taxon>Theropoda</taxon>
        <taxon>Coelurosauria</taxon>
        <taxon>Aves</taxon>
        <taxon>Neognathae</taxon>
        <taxon>Neoaves</taxon>
        <taxon>Otidimorphae</taxon>
        <taxon>Musophagiformes</taxon>
        <taxon>Musophagidae</taxon>
        <taxon>Corythaixoides</taxon>
    </lineage>
</organism>
<protein>
    <submittedName>
        <fullName evidence="6">OBSCN protein</fullName>
    </submittedName>
</protein>
<gene>
    <name evidence="6" type="primary">Obscn_7</name>
    <name evidence="6" type="ORF">CORCON_R15844</name>
</gene>
<comment type="caution">
    <text evidence="6">The sequence shown here is derived from an EMBL/GenBank/DDBJ whole genome shotgun (WGS) entry which is preliminary data.</text>
</comment>
<evidence type="ECO:0000256" key="1">
    <source>
        <dbReference type="ARBA" id="ARBA00004496"/>
    </source>
</evidence>
<evidence type="ECO:0000256" key="4">
    <source>
        <dbReference type="ARBA" id="ARBA00023157"/>
    </source>
</evidence>
<evidence type="ECO:0000259" key="5">
    <source>
        <dbReference type="PROSITE" id="PS50835"/>
    </source>
</evidence>
<feature type="non-terminal residue" evidence="6">
    <location>
        <position position="93"/>
    </location>
</feature>
<dbReference type="PANTHER" id="PTHR35971:SF5">
    <property type="entry name" value="OBSCURIN LIKE CYTOSKELETAL ADAPTOR 1"/>
    <property type="match status" value="1"/>
</dbReference>
<dbReference type="Gene3D" id="2.60.40.10">
    <property type="entry name" value="Immunoglobulins"/>
    <property type="match status" value="1"/>
</dbReference>
<dbReference type="AlphaFoldDB" id="A0A7L0FJX7"/>
<evidence type="ECO:0000313" key="7">
    <source>
        <dbReference type="Proteomes" id="UP000526942"/>
    </source>
</evidence>
<dbReference type="EMBL" id="VXAM01000455">
    <property type="protein sequence ID" value="NXJ95081.1"/>
    <property type="molecule type" value="Genomic_DNA"/>
</dbReference>
<dbReference type="PROSITE" id="PS50835">
    <property type="entry name" value="IG_LIKE"/>
    <property type="match status" value="1"/>
</dbReference>
<proteinExistence type="predicted"/>
<evidence type="ECO:0000256" key="2">
    <source>
        <dbReference type="ARBA" id="ARBA00022490"/>
    </source>
</evidence>
<evidence type="ECO:0000313" key="6">
    <source>
        <dbReference type="EMBL" id="NXJ95081.1"/>
    </source>
</evidence>
<name>A0A7L0FJX7_CORCN</name>
<feature type="domain" description="Ig-like" evidence="5">
    <location>
        <begin position="26"/>
        <end position="93"/>
    </location>
</feature>
<dbReference type="GO" id="GO:0005737">
    <property type="term" value="C:cytoplasm"/>
    <property type="evidence" value="ECO:0007669"/>
    <property type="project" value="UniProtKB-SubCell"/>
</dbReference>
<dbReference type="PANTHER" id="PTHR35971">
    <property type="entry name" value="SI:DKEY-31G6.6"/>
    <property type="match status" value="1"/>
</dbReference>
<dbReference type="SUPFAM" id="SSF48726">
    <property type="entry name" value="Immunoglobulin"/>
    <property type="match status" value="1"/>
</dbReference>
<accession>A0A7L0FJX7</accession>
<sequence length="93" mass="9866">QKDAGDYICDSGDEQTVASLVVKALPVVFTQPLQNQQAEEGGTITLSCEISKSSAAVQWKKAGTVLRPSEKYKMHQAGSVAELTIRNLSGADA</sequence>
<keyword evidence="7" id="KW-1185">Reference proteome</keyword>
<reference evidence="6 7" key="1">
    <citation type="submission" date="2019-09" db="EMBL/GenBank/DDBJ databases">
        <title>Bird 10,000 Genomes (B10K) Project - Family phase.</title>
        <authorList>
            <person name="Zhang G."/>
        </authorList>
    </citation>
    <scope>NUCLEOTIDE SEQUENCE [LARGE SCALE GENOMIC DNA]</scope>
    <source>
        <strain evidence="6">B10K-DU-011-20</strain>
        <tissue evidence="6">Muscle</tissue>
    </source>
</reference>
<keyword evidence="3" id="KW-0597">Phosphoprotein</keyword>